<proteinExistence type="predicted"/>
<dbReference type="EMBL" id="LAZR01000244">
    <property type="protein sequence ID" value="KKN79580.1"/>
    <property type="molecule type" value="Genomic_DNA"/>
</dbReference>
<sequence length="282" mass="30689">MSRAVLGIRPPMWNVDRSLVAPEWRWAWDGLVGAWMFWEGGNPPRDIVNGVPSVFGSTVPTRSPTQHGMGLLTNRVNNEGAEIDPSFDIIGKWPIQTSGTEGTIIALSDTSTNNLQSMFGNRNSDNTGWRVGFVADNSLWLLFSGVANYSVVIPAQYASTNLPLVWGWSFRSGDIFRGFVNGERIVGDTSIAAGKVVTAVLPVGLMAAYSSTALVNSMLRTTVCVLAYDRFLSDAEHAALGRDLFGPFRMEDIAPWATVAVPGVSQAFRYPYHKSLRTTLAG</sequence>
<organism evidence="1">
    <name type="scientific">marine sediment metagenome</name>
    <dbReference type="NCBI Taxonomy" id="412755"/>
    <lineage>
        <taxon>unclassified sequences</taxon>
        <taxon>metagenomes</taxon>
        <taxon>ecological metagenomes</taxon>
    </lineage>
</organism>
<gene>
    <name evidence="1" type="ORF">LCGC14_0337840</name>
</gene>
<accession>A0A0F9TED4</accession>
<name>A0A0F9TED4_9ZZZZ</name>
<evidence type="ECO:0000313" key="1">
    <source>
        <dbReference type="EMBL" id="KKN79580.1"/>
    </source>
</evidence>
<protein>
    <submittedName>
        <fullName evidence="1">Uncharacterized protein</fullName>
    </submittedName>
</protein>
<comment type="caution">
    <text evidence="1">The sequence shown here is derived from an EMBL/GenBank/DDBJ whole genome shotgun (WGS) entry which is preliminary data.</text>
</comment>
<reference evidence="1" key="1">
    <citation type="journal article" date="2015" name="Nature">
        <title>Complex archaea that bridge the gap between prokaryotes and eukaryotes.</title>
        <authorList>
            <person name="Spang A."/>
            <person name="Saw J.H."/>
            <person name="Jorgensen S.L."/>
            <person name="Zaremba-Niedzwiedzka K."/>
            <person name="Martijn J."/>
            <person name="Lind A.E."/>
            <person name="van Eijk R."/>
            <person name="Schleper C."/>
            <person name="Guy L."/>
            <person name="Ettema T.J."/>
        </authorList>
    </citation>
    <scope>NUCLEOTIDE SEQUENCE</scope>
</reference>
<dbReference type="AlphaFoldDB" id="A0A0F9TED4"/>